<evidence type="ECO:0000313" key="6">
    <source>
        <dbReference type="EMBL" id="KAL0634810.1"/>
    </source>
</evidence>
<feature type="chain" id="PRO_5044972579" description="Carboxylic ester hydrolase" evidence="3">
    <location>
        <begin position="21"/>
        <end position="527"/>
    </location>
</feature>
<dbReference type="InterPro" id="IPR050309">
    <property type="entry name" value="Type-B_Carboxylest/Lipase"/>
</dbReference>
<dbReference type="Proteomes" id="UP001447188">
    <property type="component" value="Unassembled WGS sequence"/>
</dbReference>
<protein>
    <recommendedName>
        <fullName evidence="3">Carboxylic ester hydrolase</fullName>
        <ecNumber evidence="3">3.1.1.-</ecNumber>
    </recommendedName>
</protein>
<sequence>MFVHCILLPLALSSISGAFALPTQTPPETLPTVDLGYGVYRASYYNETNDAYVFSNIRFAAPPTGDLRFSLPQPPPVDRSKVHDGSDGGPGCPAALPGTPVLPPGNDSPQSEDCLFLDVIVPRKVLSGELSKVPVAFWVFGGGYTMGSKNSMGDPSILLQASPSPVIWVAINYRLGHFGFLGGPTLVLAPGTVPNAGLHDQRFGLQWVQENIHLFGGDKDEVTIIGASAGAGSTLHQVTAYGGEGEPAMFKRVLPMGPGFFPLGGHSQIQEEYETFEAAAGCASKGVSCLRAATTEALMKANKDIITALLPPRTGPGPSVDGNFVPDLPSYLLAQGRFHKNITVLVLDDSEEGTIFVDPTSTRTAEEGIDDIFPSITATTRSQLLAFYPPPDNTTGYTTEIARFARMIADVAFDHNRYAISAALPDRTYNVVTPGVHGTGATVVFGLDVAAQEGYAASVVGEMRRFVMRFVVSGDPNEVGKGVAEGVTWPVYAGGMGLMVDGAGMEVVDMTGRDEVWKWWTKGLLLS</sequence>
<comment type="similarity">
    <text evidence="1 3">Belongs to the type-B carboxylesterase/lipase family.</text>
</comment>
<dbReference type="EC" id="3.1.1.-" evidence="3"/>
<keyword evidence="2 3" id="KW-0378">Hydrolase</keyword>
<evidence type="ECO:0000256" key="1">
    <source>
        <dbReference type="ARBA" id="ARBA00005964"/>
    </source>
</evidence>
<dbReference type="PROSITE" id="PS00122">
    <property type="entry name" value="CARBOXYLESTERASE_B_1"/>
    <property type="match status" value="1"/>
</dbReference>
<organism evidence="6 7">
    <name type="scientific">Discina gigas</name>
    <dbReference type="NCBI Taxonomy" id="1032678"/>
    <lineage>
        <taxon>Eukaryota</taxon>
        <taxon>Fungi</taxon>
        <taxon>Dikarya</taxon>
        <taxon>Ascomycota</taxon>
        <taxon>Pezizomycotina</taxon>
        <taxon>Pezizomycetes</taxon>
        <taxon>Pezizales</taxon>
        <taxon>Discinaceae</taxon>
        <taxon>Discina</taxon>
    </lineage>
</organism>
<gene>
    <name evidence="6" type="ORF">Q9L58_006243</name>
</gene>
<feature type="domain" description="Carboxylesterase type B" evidence="5">
    <location>
        <begin position="42"/>
        <end position="491"/>
    </location>
</feature>
<dbReference type="InterPro" id="IPR019819">
    <property type="entry name" value="Carboxylesterase_B_CS"/>
</dbReference>
<feature type="signal peptide" evidence="3">
    <location>
        <begin position="1"/>
        <end position="20"/>
    </location>
</feature>
<evidence type="ECO:0000259" key="5">
    <source>
        <dbReference type="Pfam" id="PF00135"/>
    </source>
</evidence>
<dbReference type="InterPro" id="IPR002018">
    <property type="entry name" value="CarbesteraseB"/>
</dbReference>
<dbReference type="PROSITE" id="PS00941">
    <property type="entry name" value="CARBOXYLESTERASE_B_2"/>
    <property type="match status" value="1"/>
</dbReference>
<name>A0ABR3GGA4_9PEZI</name>
<dbReference type="EMBL" id="JBBBZM010000084">
    <property type="protein sequence ID" value="KAL0634810.1"/>
    <property type="molecule type" value="Genomic_DNA"/>
</dbReference>
<evidence type="ECO:0000256" key="3">
    <source>
        <dbReference type="RuleBase" id="RU361235"/>
    </source>
</evidence>
<evidence type="ECO:0000313" key="7">
    <source>
        <dbReference type="Proteomes" id="UP001447188"/>
    </source>
</evidence>
<dbReference type="Gene3D" id="3.40.50.1820">
    <property type="entry name" value="alpha/beta hydrolase"/>
    <property type="match status" value="1"/>
</dbReference>
<proteinExistence type="inferred from homology"/>
<keyword evidence="3" id="KW-0732">Signal</keyword>
<dbReference type="Pfam" id="PF00135">
    <property type="entry name" value="COesterase"/>
    <property type="match status" value="1"/>
</dbReference>
<dbReference type="PANTHER" id="PTHR11559">
    <property type="entry name" value="CARBOXYLESTERASE"/>
    <property type="match status" value="1"/>
</dbReference>
<comment type="caution">
    <text evidence="6">The sequence shown here is derived from an EMBL/GenBank/DDBJ whole genome shotgun (WGS) entry which is preliminary data.</text>
</comment>
<feature type="region of interest" description="Disordered" evidence="4">
    <location>
        <begin position="71"/>
        <end position="107"/>
    </location>
</feature>
<reference evidence="6 7" key="1">
    <citation type="submission" date="2024-02" db="EMBL/GenBank/DDBJ databases">
        <title>Discinaceae phylogenomics.</title>
        <authorList>
            <person name="Dirks A.C."/>
            <person name="James T.Y."/>
        </authorList>
    </citation>
    <scope>NUCLEOTIDE SEQUENCE [LARGE SCALE GENOMIC DNA]</scope>
    <source>
        <strain evidence="6 7">ACD0624</strain>
    </source>
</reference>
<accession>A0ABR3GGA4</accession>
<evidence type="ECO:0000256" key="2">
    <source>
        <dbReference type="ARBA" id="ARBA00022801"/>
    </source>
</evidence>
<dbReference type="InterPro" id="IPR029058">
    <property type="entry name" value="AB_hydrolase_fold"/>
</dbReference>
<keyword evidence="7" id="KW-1185">Reference proteome</keyword>
<evidence type="ECO:0000256" key="4">
    <source>
        <dbReference type="SAM" id="MobiDB-lite"/>
    </source>
</evidence>
<dbReference type="InterPro" id="IPR019826">
    <property type="entry name" value="Carboxylesterase_B_AS"/>
</dbReference>
<dbReference type="SUPFAM" id="SSF53474">
    <property type="entry name" value="alpha/beta-Hydrolases"/>
    <property type="match status" value="1"/>
</dbReference>